<dbReference type="PROSITE" id="PS00108">
    <property type="entry name" value="PROTEIN_KINASE_ST"/>
    <property type="match status" value="1"/>
</dbReference>
<evidence type="ECO:0000256" key="9">
    <source>
        <dbReference type="PROSITE-ProRule" id="PRU10141"/>
    </source>
</evidence>
<keyword evidence="3" id="KW-0808">Transferase</keyword>
<dbReference type="InterPro" id="IPR000719">
    <property type="entry name" value="Prot_kinase_dom"/>
</dbReference>
<feature type="compositionally biased region" description="Pro residues" evidence="10">
    <location>
        <begin position="426"/>
        <end position="437"/>
    </location>
</feature>
<accession>A0A9W6P9Z9</accession>
<keyword evidence="11" id="KW-1133">Transmembrane helix</keyword>
<dbReference type="SUPFAM" id="SSF56112">
    <property type="entry name" value="Protein kinase-like (PK-like)"/>
    <property type="match status" value="1"/>
</dbReference>
<feature type="compositionally biased region" description="Low complexity" evidence="10">
    <location>
        <begin position="392"/>
        <end position="404"/>
    </location>
</feature>
<comment type="caution">
    <text evidence="13">The sequence shown here is derived from an EMBL/GenBank/DDBJ whole genome shotgun (WGS) entry which is preliminary data.</text>
</comment>
<dbReference type="PANTHER" id="PTHR43289">
    <property type="entry name" value="MITOGEN-ACTIVATED PROTEIN KINASE KINASE KINASE 20-RELATED"/>
    <property type="match status" value="1"/>
</dbReference>
<organism evidence="13 14">
    <name type="scientific">Nocardiopsis ansamitocini</name>
    <dbReference type="NCBI Taxonomy" id="1670832"/>
    <lineage>
        <taxon>Bacteria</taxon>
        <taxon>Bacillati</taxon>
        <taxon>Actinomycetota</taxon>
        <taxon>Actinomycetes</taxon>
        <taxon>Streptosporangiales</taxon>
        <taxon>Nocardiopsidaceae</taxon>
        <taxon>Nocardiopsis</taxon>
    </lineage>
</organism>
<keyword evidence="6 9" id="KW-0067">ATP-binding</keyword>
<evidence type="ECO:0000259" key="12">
    <source>
        <dbReference type="PROSITE" id="PS50011"/>
    </source>
</evidence>
<dbReference type="GO" id="GO:0004674">
    <property type="term" value="F:protein serine/threonine kinase activity"/>
    <property type="evidence" value="ECO:0007669"/>
    <property type="project" value="UniProtKB-KW"/>
</dbReference>
<feature type="compositionally biased region" description="Acidic residues" evidence="10">
    <location>
        <begin position="455"/>
        <end position="465"/>
    </location>
</feature>
<dbReference type="EC" id="2.7.11.1" evidence="1"/>
<evidence type="ECO:0000256" key="1">
    <source>
        <dbReference type="ARBA" id="ARBA00012513"/>
    </source>
</evidence>
<evidence type="ECO:0000256" key="5">
    <source>
        <dbReference type="ARBA" id="ARBA00022777"/>
    </source>
</evidence>
<dbReference type="FunFam" id="1.10.510.10:FF:000021">
    <property type="entry name" value="Serine/threonine protein kinase"/>
    <property type="match status" value="1"/>
</dbReference>
<evidence type="ECO:0000256" key="11">
    <source>
        <dbReference type="SAM" id="Phobius"/>
    </source>
</evidence>
<dbReference type="InterPro" id="IPR017441">
    <property type="entry name" value="Protein_kinase_ATP_BS"/>
</dbReference>
<dbReference type="RefSeq" id="WP_285761411.1">
    <property type="nucleotide sequence ID" value="NZ_BSQG01000009.1"/>
</dbReference>
<dbReference type="PROSITE" id="PS00107">
    <property type="entry name" value="PROTEIN_KINASE_ATP"/>
    <property type="match status" value="1"/>
</dbReference>
<evidence type="ECO:0000256" key="4">
    <source>
        <dbReference type="ARBA" id="ARBA00022741"/>
    </source>
</evidence>
<sequence length="508" mass="52250">MSGNDASGGRPLTRAGSLLSNRYRLEEQIGAGGMGEVWRATDTLLSRPVAVKMLHTAQMGEPISRQRFRTEAQITAALSHAGIAQVYDYGEQDDTAFLVMELVPGESLSTIIKRNPGFDADTALDVLCQAAQALAAAHARGIVHRDIKPGNLLVTEEGSVKLTDFGIARGNESVTLTQTGMVMGTAQYISPEQVSGRPATQASDIYALGVVAYECLAGRPPFTADTPLALALMHTREAPPPLPESVPTSVRELVEWLLEKDPDARPGSAADVAQHAQRLRAGIDSTAATEALNLSGSAPTVLAGAVSGPITSPTTASSGSQTGRIASEQEWSPAAVDASDRVAEESAPSGRPSRSVVFALVATVAVVALGVVLVSALWRGNEPNGEMTGSNSPVSDTSPSVSPSPEEDPDPSGEVPAPGGGEAPVPNEPYVPAPQPSTPDTELPESQPETPPEPPVEETETEPEAPDGGGDNGEEGGGNPGGGGDAGNSGDGVNQGGNSRGFTLPMTR</sequence>
<dbReference type="Pfam" id="PF00069">
    <property type="entry name" value="Pkinase"/>
    <property type="match status" value="1"/>
</dbReference>
<dbReference type="InterPro" id="IPR011009">
    <property type="entry name" value="Kinase-like_dom_sf"/>
</dbReference>
<keyword evidence="11" id="KW-0472">Membrane</keyword>
<evidence type="ECO:0000313" key="13">
    <source>
        <dbReference type="EMBL" id="GLU49875.1"/>
    </source>
</evidence>
<dbReference type="FunFam" id="3.30.200.20:FF:000035">
    <property type="entry name" value="Serine/threonine protein kinase Stk1"/>
    <property type="match status" value="1"/>
</dbReference>
<dbReference type="Gene3D" id="3.30.200.20">
    <property type="entry name" value="Phosphorylase Kinase, domain 1"/>
    <property type="match status" value="1"/>
</dbReference>
<comment type="catalytic activity">
    <reaction evidence="8">
        <text>L-seryl-[protein] + ATP = O-phospho-L-seryl-[protein] + ADP + H(+)</text>
        <dbReference type="Rhea" id="RHEA:17989"/>
        <dbReference type="Rhea" id="RHEA-COMP:9863"/>
        <dbReference type="Rhea" id="RHEA-COMP:11604"/>
        <dbReference type="ChEBI" id="CHEBI:15378"/>
        <dbReference type="ChEBI" id="CHEBI:29999"/>
        <dbReference type="ChEBI" id="CHEBI:30616"/>
        <dbReference type="ChEBI" id="CHEBI:83421"/>
        <dbReference type="ChEBI" id="CHEBI:456216"/>
        <dbReference type="EC" id="2.7.11.1"/>
    </reaction>
</comment>
<feature type="region of interest" description="Disordered" evidence="10">
    <location>
        <begin position="311"/>
        <end position="353"/>
    </location>
</feature>
<reference evidence="13" key="1">
    <citation type="submission" date="2023-02" db="EMBL/GenBank/DDBJ databases">
        <title>Nocardiopsis ansamitocini NBRC 112285.</title>
        <authorList>
            <person name="Ichikawa N."/>
            <person name="Sato H."/>
            <person name="Tonouchi N."/>
        </authorList>
    </citation>
    <scope>NUCLEOTIDE SEQUENCE</scope>
    <source>
        <strain evidence="13">NBRC 112285</strain>
    </source>
</reference>
<evidence type="ECO:0000256" key="3">
    <source>
        <dbReference type="ARBA" id="ARBA00022679"/>
    </source>
</evidence>
<evidence type="ECO:0000256" key="6">
    <source>
        <dbReference type="ARBA" id="ARBA00022840"/>
    </source>
</evidence>
<keyword evidence="14" id="KW-1185">Reference proteome</keyword>
<dbReference type="EMBL" id="BSQG01000009">
    <property type="protein sequence ID" value="GLU49875.1"/>
    <property type="molecule type" value="Genomic_DNA"/>
</dbReference>
<protein>
    <recommendedName>
        <fullName evidence="1">non-specific serine/threonine protein kinase</fullName>
        <ecNumber evidence="1">2.7.11.1</ecNumber>
    </recommendedName>
</protein>
<evidence type="ECO:0000313" key="14">
    <source>
        <dbReference type="Proteomes" id="UP001165092"/>
    </source>
</evidence>
<evidence type="ECO:0000256" key="8">
    <source>
        <dbReference type="ARBA" id="ARBA00048679"/>
    </source>
</evidence>
<evidence type="ECO:0000256" key="10">
    <source>
        <dbReference type="SAM" id="MobiDB-lite"/>
    </source>
</evidence>
<name>A0A9W6P9Z9_9ACTN</name>
<evidence type="ECO:0000256" key="7">
    <source>
        <dbReference type="ARBA" id="ARBA00047899"/>
    </source>
</evidence>
<proteinExistence type="predicted"/>
<dbReference type="PROSITE" id="PS50011">
    <property type="entry name" value="PROTEIN_KINASE_DOM"/>
    <property type="match status" value="1"/>
</dbReference>
<feature type="domain" description="Protein kinase" evidence="12">
    <location>
        <begin position="23"/>
        <end position="278"/>
    </location>
</feature>
<dbReference type="Proteomes" id="UP001165092">
    <property type="component" value="Unassembled WGS sequence"/>
</dbReference>
<dbReference type="Gene3D" id="1.10.510.10">
    <property type="entry name" value="Transferase(Phosphotransferase) domain 1"/>
    <property type="match status" value="1"/>
</dbReference>
<feature type="compositionally biased region" description="Polar residues" evidence="10">
    <location>
        <begin position="311"/>
        <end position="324"/>
    </location>
</feature>
<keyword evidence="5" id="KW-0418">Kinase</keyword>
<evidence type="ECO:0000256" key="2">
    <source>
        <dbReference type="ARBA" id="ARBA00022527"/>
    </source>
</evidence>
<comment type="catalytic activity">
    <reaction evidence="7">
        <text>L-threonyl-[protein] + ATP = O-phospho-L-threonyl-[protein] + ADP + H(+)</text>
        <dbReference type="Rhea" id="RHEA:46608"/>
        <dbReference type="Rhea" id="RHEA-COMP:11060"/>
        <dbReference type="Rhea" id="RHEA-COMP:11605"/>
        <dbReference type="ChEBI" id="CHEBI:15378"/>
        <dbReference type="ChEBI" id="CHEBI:30013"/>
        <dbReference type="ChEBI" id="CHEBI:30616"/>
        <dbReference type="ChEBI" id="CHEBI:61977"/>
        <dbReference type="ChEBI" id="CHEBI:456216"/>
        <dbReference type="EC" id="2.7.11.1"/>
    </reaction>
</comment>
<feature type="region of interest" description="Disordered" evidence="10">
    <location>
        <begin position="383"/>
        <end position="508"/>
    </location>
</feature>
<dbReference type="SMART" id="SM00220">
    <property type="entry name" value="S_TKc"/>
    <property type="match status" value="1"/>
</dbReference>
<dbReference type="GO" id="GO:0045717">
    <property type="term" value="P:negative regulation of fatty acid biosynthetic process"/>
    <property type="evidence" value="ECO:0007669"/>
    <property type="project" value="UniProtKB-ARBA"/>
</dbReference>
<keyword evidence="11" id="KW-0812">Transmembrane</keyword>
<dbReference type="PANTHER" id="PTHR43289:SF6">
    <property type="entry name" value="SERINE_THREONINE-PROTEIN KINASE NEKL-3"/>
    <property type="match status" value="1"/>
</dbReference>
<keyword evidence="2" id="KW-0723">Serine/threonine-protein kinase</keyword>
<dbReference type="AlphaFoldDB" id="A0A9W6P9Z9"/>
<dbReference type="InterPro" id="IPR008271">
    <property type="entry name" value="Ser/Thr_kinase_AS"/>
</dbReference>
<dbReference type="CDD" id="cd14014">
    <property type="entry name" value="STKc_PknB_like"/>
    <property type="match status" value="1"/>
</dbReference>
<feature type="binding site" evidence="9">
    <location>
        <position position="52"/>
    </location>
    <ligand>
        <name>ATP</name>
        <dbReference type="ChEBI" id="CHEBI:30616"/>
    </ligand>
</feature>
<dbReference type="GO" id="GO:0005524">
    <property type="term" value="F:ATP binding"/>
    <property type="evidence" value="ECO:0007669"/>
    <property type="project" value="UniProtKB-UniRule"/>
</dbReference>
<gene>
    <name evidence="13" type="ORF">Nans01_42260</name>
</gene>
<feature type="compositionally biased region" description="Gly residues" evidence="10">
    <location>
        <begin position="467"/>
        <end position="499"/>
    </location>
</feature>
<feature type="transmembrane region" description="Helical" evidence="11">
    <location>
        <begin position="356"/>
        <end position="378"/>
    </location>
</feature>
<keyword evidence="4 9" id="KW-0547">Nucleotide-binding</keyword>